<proteinExistence type="predicted"/>
<dbReference type="InterPro" id="IPR036047">
    <property type="entry name" value="F-box-like_dom_sf"/>
</dbReference>
<evidence type="ECO:0000313" key="2">
    <source>
        <dbReference type="EMBL" id="KAG5522173.1"/>
    </source>
</evidence>
<keyword evidence="3" id="KW-1185">Reference proteome</keyword>
<dbReference type="InterPro" id="IPR013187">
    <property type="entry name" value="F-box-assoc_dom_typ3"/>
</dbReference>
<gene>
    <name evidence="2" type="ORF">RHGRI_034379</name>
</gene>
<dbReference type="InterPro" id="IPR050796">
    <property type="entry name" value="SCF_F-box_component"/>
</dbReference>
<dbReference type="Gene3D" id="1.20.1280.50">
    <property type="match status" value="1"/>
</dbReference>
<dbReference type="PANTHER" id="PTHR31672">
    <property type="entry name" value="BNACNNG10540D PROTEIN"/>
    <property type="match status" value="1"/>
</dbReference>
<name>A0AAV6I0H8_9ERIC</name>
<evidence type="ECO:0000313" key="3">
    <source>
        <dbReference type="Proteomes" id="UP000823749"/>
    </source>
</evidence>
<feature type="domain" description="F-box associated beta-propeller type 3" evidence="1">
    <location>
        <begin position="83"/>
        <end position="214"/>
    </location>
</feature>
<accession>A0AAV6I0H8</accession>
<organism evidence="2 3">
    <name type="scientific">Rhododendron griersonianum</name>
    <dbReference type="NCBI Taxonomy" id="479676"/>
    <lineage>
        <taxon>Eukaryota</taxon>
        <taxon>Viridiplantae</taxon>
        <taxon>Streptophyta</taxon>
        <taxon>Embryophyta</taxon>
        <taxon>Tracheophyta</taxon>
        <taxon>Spermatophyta</taxon>
        <taxon>Magnoliopsida</taxon>
        <taxon>eudicotyledons</taxon>
        <taxon>Gunneridae</taxon>
        <taxon>Pentapetalae</taxon>
        <taxon>asterids</taxon>
        <taxon>Ericales</taxon>
        <taxon>Ericaceae</taxon>
        <taxon>Ericoideae</taxon>
        <taxon>Rhodoreae</taxon>
        <taxon>Rhododendron</taxon>
    </lineage>
</organism>
<dbReference type="SUPFAM" id="SSF81383">
    <property type="entry name" value="F-box domain"/>
    <property type="match status" value="1"/>
</dbReference>
<sequence length="306" mass="35308">MIFCILARLPADVLLHNSMRYVCRQWYNIIQDPHFIKEQLLCSTAGLFIRHDSALHTPQFVELGNVNEATVTEIRLPCSKRVLDICRWSLVLYEEEENRTVHVVNPLTKQRVSVSFPSERTRFSLACARSTREYKVVCTYRSDGGKVFDCSIATLGKDGAWKLINSERLSDPHRELLGEWPFSIEGVIYWPHNYYQYVIALVVESEILREIPSPEVISLGTILDVWVLSDPMSGEWRKLHQIDFDTVQRRRLSRLFKGLLTTRRYGGPYFTPVAWVNSGEVVVFSVEAKTGPYIALNVETRETFAF</sequence>
<dbReference type="EMBL" id="JACTNZ010000012">
    <property type="protein sequence ID" value="KAG5522173.1"/>
    <property type="molecule type" value="Genomic_DNA"/>
</dbReference>
<comment type="caution">
    <text evidence="2">The sequence shown here is derived from an EMBL/GenBank/DDBJ whole genome shotgun (WGS) entry which is preliminary data.</text>
</comment>
<protein>
    <recommendedName>
        <fullName evidence="1">F-box associated beta-propeller type 3 domain-containing protein</fullName>
    </recommendedName>
</protein>
<evidence type="ECO:0000259" key="1">
    <source>
        <dbReference type="Pfam" id="PF08268"/>
    </source>
</evidence>
<reference evidence="2" key="1">
    <citation type="submission" date="2020-08" db="EMBL/GenBank/DDBJ databases">
        <title>Plant Genome Project.</title>
        <authorList>
            <person name="Zhang R.-G."/>
        </authorList>
    </citation>
    <scope>NUCLEOTIDE SEQUENCE</scope>
    <source>
        <strain evidence="2">WSP0</strain>
        <tissue evidence="2">Leaf</tissue>
    </source>
</reference>
<dbReference type="Pfam" id="PF08268">
    <property type="entry name" value="FBA_3"/>
    <property type="match status" value="1"/>
</dbReference>
<dbReference type="Proteomes" id="UP000823749">
    <property type="component" value="Chromosome 12"/>
</dbReference>
<dbReference type="AlphaFoldDB" id="A0AAV6I0H8"/>
<dbReference type="PANTHER" id="PTHR31672:SF11">
    <property type="entry name" value="F-BOX PROTEIN CPR1-LIKE ISOFORM X2"/>
    <property type="match status" value="1"/>
</dbReference>